<dbReference type="InterPro" id="IPR007891">
    <property type="entry name" value="CHASE3"/>
</dbReference>
<dbReference type="InterPro" id="IPR036097">
    <property type="entry name" value="HisK_dim/P_sf"/>
</dbReference>
<dbReference type="InterPro" id="IPR036890">
    <property type="entry name" value="HATPase_C_sf"/>
</dbReference>
<dbReference type="RefSeq" id="WP_235311375.1">
    <property type="nucleotide sequence ID" value="NZ_JAKGAS010000003.1"/>
</dbReference>
<feature type="transmembrane region" description="Helical" evidence="6">
    <location>
        <begin position="196"/>
        <end position="216"/>
    </location>
</feature>
<dbReference type="Gene3D" id="3.30.565.10">
    <property type="entry name" value="Histidine kinase-like ATPase, C-terminal domain"/>
    <property type="match status" value="1"/>
</dbReference>
<name>A0ABS9D735_9ALTE</name>
<dbReference type="PANTHER" id="PTHR43304:SF1">
    <property type="entry name" value="PAC DOMAIN-CONTAINING PROTEIN"/>
    <property type="match status" value="1"/>
</dbReference>
<evidence type="ECO:0000256" key="5">
    <source>
        <dbReference type="ARBA" id="ARBA00022777"/>
    </source>
</evidence>
<keyword evidence="9" id="KW-1185">Reference proteome</keyword>
<dbReference type="Gene3D" id="1.10.287.130">
    <property type="match status" value="1"/>
</dbReference>
<dbReference type="SUPFAM" id="SSF55874">
    <property type="entry name" value="ATPase domain of HSP90 chaperone/DNA topoisomerase II/histidine kinase"/>
    <property type="match status" value="1"/>
</dbReference>
<dbReference type="CDD" id="cd00082">
    <property type="entry name" value="HisKA"/>
    <property type="match status" value="1"/>
</dbReference>
<keyword evidence="6" id="KW-1133">Transmembrane helix</keyword>
<sequence length="506" mass="57550">MNDLNSATESKRLLGNAKSTWLLIAFIVLTVIFGNAYLAISTIKELTAIQKGLYQTSENTIAISDLHVSVLSAETGQRGYLLTEVEDYLRPYQRSLKAVTKQMERVSKLNLHDDDNKEKVELLVELSHQKMLELQETVELGLKDKGHTALRMIMTGRGKDLYRAIYEVIQEIQLSEISYRNELYTELGKIQKEATVNFLISGVISGFLLLGMMVLARLNLNYENKLRVSLQQQNEKLAEQVADRTEALTLYSEELTRSNRELEDFAFVASHDLQEPLRKIRAFGDRLKTSYAPELQGKGEDYINRMQLAAERMSNLINDLLEFSRITTRGKPFNSVKLDKLLSEVEGDLDIAIEESQAVIKVDSLPEITGDEGQLYQLFLNLLSNAVKFRQPEQPPRVSVHYSLQECIDEQSQAMNQFHRFIVEDNGIGFDQEFADKIFVPFQRLHGRSEYKGTGIGLAVCRRIVERHGGTIQAKSEKGKGAQFIIDIPVDATLFNQEEIDSERFN</sequence>
<dbReference type="Pfam" id="PF02518">
    <property type="entry name" value="HATPase_c"/>
    <property type="match status" value="1"/>
</dbReference>
<keyword evidence="8" id="KW-0547">Nucleotide-binding</keyword>
<dbReference type="CDD" id="cd19410">
    <property type="entry name" value="HK9-like_sensor"/>
    <property type="match status" value="1"/>
</dbReference>
<evidence type="ECO:0000259" key="7">
    <source>
        <dbReference type="PROSITE" id="PS50109"/>
    </source>
</evidence>
<organism evidence="8 9">
    <name type="scientific">Paraglaciecola algarum</name>
    <dbReference type="NCBI Taxonomy" id="3050085"/>
    <lineage>
        <taxon>Bacteria</taxon>
        <taxon>Pseudomonadati</taxon>
        <taxon>Pseudomonadota</taxon>
        <taxon>Gammaproteobacteria</taxon>
        <taxon>Alteromonadales</taxon>
        <taxon>Alteromonadaceae</taxon>
        <taxon>Paraglaciecola</taxon>
    </lineage>
</organism>
<dbReference type="Proteomes" id="UP001521137">
    <property type="component" value="Unassembled WGS sequence"/>
</dbReference>
<dbReference type="PRINTS" id="PR00344">
    <property type="entry name" value="BCTRLSENSOR"/>
</dbReference>
<keyword evidence="3" id="KW-0597">Phosphoprotein</keyword>
<keyword evidence="5" id="KW-0418">Kinase</keyword>
<feature type="transmembrane region" description="Helical" evidence="6">
    <location>
        <begin position="20"/>
        <end position="40"/>
    </location>
</feature>
<keyword evidence="8" id="KW-0067">ATP-binding</keyword>
<dbReference type="Pfam" id="PF00512">
    <property type="entry name" value="HisKA"/>
    <property type="match status" value="1"/>
</dbReference>
<comment type="catalytic activity">
    <reaction evidence="1">
        <text>ATP + protein L-histidine = ADP + protein N-phospho-L-histidine.</text>
        <dbReference type="EC" id="2.7.13.3"/>
    </reaction>
</comment>
<dbReference type="EC" id="2.7.13.3" evidence="2"/>
<keyword evidence="6" id="KW-0472">Membrane</keyword>
<evidence type="ECO:0000256" key="3">
    <source>
        <dbReference type="ARBA" id="ARBA00022553"/>
    </source>
</evidence>
<dbReference type="PROSITE" id="PS50109">
    <property type="entry name" value="HIS_KIN"/>
    <property type="match status" value="1"/>
</dbReference>
<dbReference type="InterPro" id="IPR052162">
    <property type="entry name" value="Sensor_kinase/Photoreceptor"/>
</dbReference>
<feature type="domain" description="Histidine kinase" evidence="7">
    <location>
        <begin position="268"/>
        <end position="492"/>
    </location>
</feature>
<dbReference type="PANTHER" id="PTHR43304">
    <property type="entry name" value="PHYTOCHROME-LIKE PROTEIN CPH1"/>
    <property type="match status" value="1"/>
</dbReference>
<evidence type="ECO:0000256" key="1">
    <source>
        <dbReference type="ARBA" id="ARBA00000085"/>
    </source>
</evidence>
<evidence type="ECO:0000256" key="4">
    <source>
        <dbReference type="ARBA" id="ARBA00022679"/>
    </source>
</evidence>
<accession>A0ABS9D735</accession>
<gene>
    <name evidence="8" type="ORF">L0668_06980</name>
</gene>
<evidence type="ECO:0000313" key="9">
    <source>
        <dbReference type="Proteomes" id="UP001521137"/>
    </source>
</evidence>
<protein>
    <recommendedName>
        <fullName evidence="2">histidine kinase</fullName>
        <ecNumber evidence="2">2.7.13.3</ecNumber>
    </recommendedName>
</protein>
<dbReference type="InterPro" id="IPR004358">
    <property type="entry name" value="Sig_transdc_His_kin-like_C"/>
</dbReference>
<dbReference type="InterPro" id="IPR005467">
    <property type="entry name" value="His_kinase_dom"/>
</dbReference>
<dbReference type="SUPFAM" id="SSF47384">
    <property type="entry name" value="Homodimeric domain of signal transducing histidine kinase"/>
    <property type="match status" value="1"/>
</dbReference>
<proteinExistence type="predicted"/>
<evidence type="ECO:0000256" key="2">
    <source>
        <dbReference type="ARBA" id="ARBA00012438"/>
    </source>
</evidence>
<dbReference type="EMBL" id="JAKGAS010000003">
    <property type="protein sequence ID" value="MCF2947843.1"/>
    <property type="molecule type" value="Genomic_DNA"/>
</dbReference>
<evidence type="ECO:0000313" key="8">
    <source>
        <dbReference type="EMBL" id="MCF2947843.1"/>
    </source>
</evidence>
<keyword evidence="4" id="KW-0808">Transferase</keyword>
<dbReference type="SMART" id="SM00388">
    <property type="entry name" value="HisKA"/>
    <property type="match status" value="1"/>
</dbReference>
<evidence type="ECO:0000256" key="6">
    <source>
        <dbReference type="SAM" id="Phobius"/>
    </source>
</evidence>
<dbReference type="SMART" id="SM00387">
    <property type="entry name" value="HATPase_c"/>
    <property type="match status" value="1"/>
</dbReference>
<reference evidence="8 9" key="1">
    <citation type="submission" date="2022-01" db="EMBL/GenBank/DDBJ databases">
        <title>Paraglaciecola sp. G1-23.</title>
        <authorList>
            <person name="Jin M.S."/>
            <person name="Han D.M."/>
            <person name="Kim H.M."/>
            <person name="Jeon C.O."/>
        </authorList>
    </citation>
    <scope>NUCLEOTIDE SEQUENCE [LARGE SCALE GENOMIC DNA]</scope>
    <source>
        <strain evidence="8 9">G1-23</strain>
    </source>
</reference>
<dbReference type="InterPro" id="IPR003594">
    <property type="entry name" value="HATPase_dom"/>
</dbReference>
<dbReference type="Pfam" id="PF05227">
    <property type="entry name" value="CHASE3"/>
    <property type="match status" value="1"/>
</dbReference>
<comment type="caution">
    <text evidence="8">The sequence shown here is derived from an EMBL/GenBank/DDBJ whole genome shotgun (WGS) entry which is preliminary data.</text>
</comment>
<dbReference type="GO" id="GO:0005524">
    <property type="term" value="F:ATP binding"/>
    <property type="evidence" value="ECO:0007669"/>
    <property type="project" value="UniProtKB-KW"/>
</dbReference>
<keyword evidence="6" id="KW-0812">Transmembrane</keyword>
<dbReference type="InterPro" id="IPR003661">
    <property type="entry name" value="HisK_dim/P_dom"/>
</dbReference>